<dbReference type="Proteomes" id="UP000215148">
    <property type="component" value="Chromosome 2"/>
</dbReference>
<evidence type="ECO:0000313" key="3">
    <source>
        <dbReference type="Proteomes" id="UP000215148"/>
    </source>
</evidence>
<dbReference type="EMBL" id="CP022742">
    <property type="protein sequence ID" value="ASU24141.1"/>
    <property type="molecule type" value="Genomic_DNA"/>
</dbReference>
<protein>
    <recommendedName>
        <fullName evidence="4">DUF4760 domain-containing protein</fullName>
    </recommendedName>
</protein>
<reference evidence="2 3" key="1">
    <citation type="submission" date="2017-08" db="EMBL/GenBank/DDBJ databases">
        <title>The Vibrio qinghaiensis sp.-Q67 is a luminous bacteria isolated firstly from Qinghai lake, Qinghai province, China, which has been proved to be very sensitive to detect environmental and food pollutants. Therefore, complete genome analysis of V. qinghaiensis sp.-Q67 highlights the potential application of this strain on detection of hazards in the contaminated environments.</title>
        <authorList>
            <person name="Gong L."/>
        </authorList>
    </citation>
    <scope>NUCLEOTIDE SEQUENCE [LARGE SCALE GENOMIC DNA]</scope>
    <source>
        <strain evidence="2 3">Q67</strain>
    </source>
</reference>
<evidence type="ECO:0008006" key="4">
    <source>
        <dbReference type="Google" id="ProtNLM"/>
    </source>
</evidence>
<evidence type="ECO:0000313" key="2">
    <source>
        <dbReference type="EMBL" id="ASU24141.1"/>
    </source>
</evidence>
<keyword evidence="3" id="KW-1185">Reference proteome</keyword>
<dbReference type="KEGG" id="vqi:CCZ37_16700"/>
<dbReference type="RefSeq" id="WP_094501626.1">
    <property type="nucleotide sequence ID" value="NZ_CAWNHI010000002.1"/>
</dbReference>
<proteinExistence type="predicted"/>
<evidence type="ECO:0000256" key="1">
    <source>
        <dbReference type="SAM" id="Phobius"/>
    </source>
</evidence>
<keyword evidence="1" id="KW-0472">Membrane</keyword>
<keyword evidence="1" id="KW-0812">Transmembrane</keyword>
<dbReference type="AlphaFoldDB" id="A0A223N2P1"/>
<sequence>MIFEWFSTVFSEPTEQAKLFTVAISTTLAVALLLLNQWFIRKRDKKERTIEKLEELTGSVREFYSLGNEVNRSLNLNKNYDEKLIEKFVGLGIRIDTLCNLYFCQSKIDTSISADVISLGMDALSEPKLESGDTIPSDHPYLETNEELHMWFETSQSKLEKLIHQHVK</sequence>
<keyword evidence="1" id="KW-1133">Transmembrane helix</keyword>
<feature type="transmembrane region" description="Helical" evidence="1">
    <location>
        <begin position="20"/>
        <end position="40"/>
    </location>
</feature>
<accession>A0A223N2P1</accession>
<organism evidence="2 3">
    <name type="scientific">Vibrio qinghaiensis</name>
    <dbReference type="NCBI Taxonomy" id="2025808"/>
    <lineage>
        <taxon>Bacteria</taxon>
        <taxon>Pseudomonadati</taxon>
        <taxon>Pseudomonadota</taxon>
        <taxon>Gammaproteobacteria</taxon>
        <taxon>Vibrionales</taxon>
        <taxon>Vibrionaceae</taxon>
        <taxon>Vibrio</taxon>
    </lineage>
</organism>
<name>A0A223N2P1_9VIBR</name>
<gene>
    <name evidence="2" type="ORF">CCZ37_16700</name>
</gene>